<dbReference type="AlphaFoldDB" id="A0A0R1KS95"/>
<keyword evidence="2" id="KW-1185">Reference proteome</keyword>
<comment type="caution">
    <text evidence="1">The sequence shown here is derived from an EMBL/GenBank/DDBJ whole genome shotgun (WGS) entry which is preliminary data.</text>
</comment>
<proteinExistence type="predicted"/>
<organism evidence="1 2">
    <name type="scientific">Companilactobacillus bobalius DSM 19674</name>
    <dbReference type="NCBI Taxonomy" id="1423788"/>
    <lineage>
        <taxon>Bacteria</taxon>
        <taxon>Bacillati</taxon>
        <taxon>Bacillota</taxon>
        <taxon>Bacilli</taxon>
        <taxon>Lactobacillales</taxon>
        <taxon>Lactobacillaceae</taxon>
        <taxon>Companilactobacillus</taxon>
        <taxon>Companilactobacillus bobalius</taxon>
    </lineage>
</organism>
<dbReference type="EMBL" id="AZDY01000036">
    <property type="protein sequence ID" value="KRK83529.1"/>
    <property type="molecule type" value="Genomic_DNA"/>
</dbReference>
<dbReference type="STRING" id="1423788.FC78_GL001486"/>
<sequence length="257" mass="29377">MEDLVMTDFTGNYSDQKITIDLKDLGSINYYFTKPEEYSKESIFLIMQNREIIGLGIGDLDNTEAATSYIEIVVPENFIVTDFFYFLTKHMVQSGYKINAEYKMQISQVSLQLYEKYWQNVLPILSAFGLRTTPVKRVKPRHKFMASLADVPFKIDYKGSKATVYWQKRSQFLVKSGAILVGQAPLTKSGVIGFAGRFGLRLRQEHEKELHDNVLTKDIVLRSVNEVGTFLYFAGTNGWLQLKSPSGQTLHELTVEK</sequence>
<dbReference type="Proteomes" id="UP000051515">
    <property type="component" value="Unassembled WGS sequence"/>
</dbReference>
<evidence type="ECO:0000313" key="2">
    <source>
        <dbReference type="Proteomes" id="UP000051515"/>
    </source>
</evidence>
<accession>A0A0R1KS95</accession>
<dbReference type="PATRIC" id="fig|1423788.3.peg.1532"/>
<protein>
    <submittedName>
        <fullName evidence="1">Uncharacterized protein</fullName>
    </submittedName>
</protein>
<evidence type="ECO:0000313" key="1">
    <source>
        <dbReference type="EMBL" id="KRK83529.1"/>
    </source>
</evidence>
<reference evidence="1 2" key="1">
    <citation type="journal article" date="2015" name="Genome Announc.">
        <title>Expanding the biotechnology potential of lactobacilli through comparative genomics of 213 strains and associated genera.</title>
        <authorList>
            <person name="Sun Z."/>
            <person name="Harris H.M."/>
            <person name="McCann A."/>
            <person name="Guo C."/>
            <person name="Argimon S."/>
            <person name="Zhang W."/>
            <person name="Yang X."/>
            <person name="Jeffery I.B."/>
            <person name="Cooney J.C."/>
            <person name="Kagawa T.F."/>
            <person name="Liu W."/>
            <person name="Song Y."/>
            <person name="Salvetti E."/>
            <person name="Wrobel A."/>
            <person name="Rasinkangas P."/>
            <person name="Parkhill J."/>
            <person name="Rea M.C."/>
            <person name="O'Sullivan O."/>
            <person name="Ritari J."/>
            <person name="Douillard F.P."/>
            <person name="Paul Ross R."/>
            <person name="Yang R."/>
            <person name="Briner A.E."/>
            <person name="Felis G.E."/>
            <person name="de Vos W.M."/>
            <person name="Barrangou R."/>
            <person name="Klaenhammer T.R."/>
            <person name="Caufield P.W."/>
            <person name="Cui Y."/>
            <person name="Zhang H."/>
            <person name="O'Toole P.W."/>
        </authorList>
    </citation>
    <scope>NUCLEOTIDE SEQUENCE [LARGE SCALE GENOMIC DNA]</scope>
    <source>
        <strain evidence="1 2">DSM 19674</strain>
    </source>
</reference>
<gene>
    <name evidence="1" type="ORF">FC78_GL001486</name>
</gene>
<name>A0A0R1KS95_9LACO</name>